<comment type="caution">
    <text evidence="1">The sequence shown here is derived from an EMBL/GenBank/DDBJ whole genome shotgun (WGS) entry which is preliminary data.</text>
</comment>
<name>A0A926F8H0_9BACT</name>
<sequence>MKPCKTGKNQIIDIHIQNAIKKSDFTPFHIVLLSCLIEYIERYGYVVAFDADDFELTEFIFGEVKMDKYINNTSTAYVKENDKSNLNLWKIVDNRAKEYSIVITEYLQRTYFKGLDISGFQNSLDEIYANVADHSKSNGIAFSYINYDEGEEKIHFAACDLGLGIPTTLRAAIPEIESDELALRRSLDVGVSAKTNKHNMGFGLDNVLSNLKNGGMMRIVSNNALLFCQENKNNIRTFSLDFDFRGTLIYFDISIDSFEKDEEIEGDVYL</sequence>
<dbReference type="PROSITE" id="PS51257">
    <property type="entry name" value="PROKAR_LIPOPROTEIN"/>
    <property type="match status" value="1"/>
</dbReference>
<dbReference type="RefSeq" id="WP_262434906.1">
    <property type="nucleotide sequence ID" value="NZ_JACRTF010000001.1"/>
</dbReference>
<keyword evidence="2" id="KW-1185">Reference proteome</keyword>
<protein>
    <submittedName>
        <fullName evidence="1">Uncharacterized protein</fullName>
    </submittedName>
</protein>
<reference evidence="1" key="1">
    <citation type="submission" date="2020-08" db="EMBL/GenBank/DDBJ databases">
        <title>Genome public.</title>
        <authorList>
            <person name="Liu C."/>
            <person name="Sun Q."/>
        </authorList>
    </citation>
    <scope>NUCLEOTIDE SEQUENCE</scope>
    <source>
        <strain evidence="1">N12</strain>
    </source>
</reference>
<proteinExistence type="predicted"/>
<organism evidence="1 2">
    <name type="scientific">Jilunia laotingensis</name>
    <dbReference type="NCBI Taxonomy" id="2763675"/>
    <lineage>
        <taxon>Bacteria</taxon>
        <taxon>Pseudomonadati</taxon>
        <taxon>Bacteroidota</taxon>
        <taxon>Bacteroidia</taxon>
        <taxon>Bacteroidales</taxon>
        <taxon>Bacteroidaceae</taxon>
        <taxon>Jilunia</taxon>
    </lineage>
</organism>
<dbReference type="AlphaFoldDB" id="A0A926F8H0"/>
<accession>A0A926F8H0</accession>
<dbReference type="EMBL" id="JACRTF010000001">
    <property type="protein sequence ID" value="MBC8593799.1"/>
    <property type="molecule type" value="Genomic_DNA"/>
</dbReference>
<dbReference type="Proteomes" id="UP000651085">
    <property type="component" value="Unassembled WGS sequence"/>
</dbReference>
<gene>
    <name evidence="1" type="ORF">H8744_11180</name>
</gene>
<evidence type="ECO:0000313" key="1">
    <source>
        <dbReference type="EMBL" id="MBC8593799.1"/>
    </source>
</evidence>
<evidence type="ECO:0000313" key="2">
    <source>
        <dbReference type="Proteomes" id="UP000651085"/>
    </source>
</evidence>